<keyword evidence="5" id="KW-0482">Metalloprotease</keyword>
<evidence type="ECO:0000256" key="1">
    <source>
        <dbReference type="ARBA" id="ARBA00007261"/>
    </source>
</evidence>
<dbReference type="InterPro" id="IPR011765">
    <property type="entry name" value="Pept_M16_N"/>
</dbReference>
<proteinExistence type="inferred from homology"/>
<dbReference type="InterPro" id="IPR050626">
    <property type="entry name" value="Peptidase_M16"/>
</dbReference>
<dbReference type="EMBL" id="CP062796">
    <property type="protein sequence ID" value="QUL98412.1"/>
    <property type="molecule type" value="Genomic_DNA"/>
</dbReference>
<dbReference type="GO" id="GO:0046872">
    <property type="term" value="F:metal ion binding"/>
    <property type="evidence" value="ECO:0007669"/>
    <property type="project" value="InterPro"/>
</dbReference>
<dbReference type="PANTHER" id="PTHR43690:SF17">
    <property type="entry name" value="PROTEIN YHJJ"/>
    <property type="match status" value="1"/>
</dbReference>
<dbReference type="AlphaFoldDB" id="A0AAT9LBD4"/>
<dbReference type="Pfam" id="PF00675">
    <property type="entry name" value="Peptidase_M16"/>
    <property type="match status" value="1"/>
</dbReference>
<keyword evidence="4" id="KW-0862">Zinc</keyword>
<evidence type="ECO:0000256" key="6">
    <source>
        <dbReference type="SAM" id="MobiDB-lite"/>
    </source>
</evidence>
<dbReference type="GO" id="GO:0006508">
    <property type="term" value="P:proteolysis"/>
    <property type="evidence" value="ECO:0007669"/>
    <property type="project" value="UniProtKB-KW"/>
</dbReference>
<feature type="region of interest" description="Disordered" evidence="6">
    <location>
        <begin position="149"/>
        <end position="171"/>
    </location>
</feature>
<keyword evidence="3" id="KW-0378">Hydrolase</keyword>
<name>A0AAT9LBD4_9FIRM</name>
<feature type="domain" description="Peptidase M16 N-terminal" evidence="7">
    <location>
        <begin position="14"/>
        <end position="143"/>
    </location>
</feature>
<evidence type="ECO:0000256" key="4">
    <source>
        <dbReference type="ARBA" id="ARBA00022833"/>
    </source>
</evidence>
<protein>
    <submittedName>
        <fullName evidence="8">Insulinase family protein</fullName>
    </submittedName>
</protein>
<accession>A0AAT9LBD4</accession>
<evidence type="ECO:0000259" key="7">
    <source>
        <dbReference type="Pfam" id="PF00675"/>
    </source>
</evidence>
<dbReference type="SUPFAM" id="SSF63411">
    <property type="entry name" value="LuxS/MPP-like metallohydrolase"/>
    <property type="match status" value="1"/>
</dbReference>
<reference evidence="8" key="1">
    <citation type="submission" date="2020-10" db="EMBL/GenBank/DDBJ databases">
        <authorList>
            <person name="Kadnikov V."/>
            <person name="Beletsky A.V."/>
            <person name="Mardanov A.V."/>
            <person name="Karnachuk O.V."/>
            <person name="Ravin N.V."/>
        </authorList>
    </citation>
    <scope>NUCLEOTIDE SEQUENCE</scope>
    <source>
        <strain evidence="8">Bu02</strain>
    </source>
</reference>
<comment type="similarity">
    <text evidence="1">Belongs to the peptidase M16 family.</text>
</comment>
<evidence type="ECO:0000256" key="5">
    <source>
        <dbReference type="ARBA" id="ARBA00023049"/>
    </source>
</evidence>
<dbReference type="InterPro" id="IPR011249">
    <property type="entry name" value="Metalloenz_LuxS/M16"/>
</dbReference>
<organism evidence="8">
    <name type="scientific">Candidatus Fermentithermobacillus carboniphilus</name>
    <dbReference type="NCBI Taxonomy" id="3085328"/>
    <lineage>
        <taxon>Bacteria</taxon>
        <taxon>Bacillati</taxon>
        <taxon>Bacillota</taxon>
        <taxon>Candidatus Fermentithermobacillia</taxon>
        <taxon>Candidatus Fermentithermobacillales</taxon>
        <taxon>Candidatus Fermentithermobacillaceae</taxon>
        <taxon>Candidatus Fermentithermobacillus</taxon>
    </lineage>
</organism>
<feature type="compositionally biased region" description="Basic and acidic residues" evidence="6">
    <location>
        <begin position="159"/>
        <end position="170"/>
    </location>
</feature>
<keyword evidence="2" id="KW-0645">Protease</keyword>
<evidence type="ECO:0000256" key="2">
    <source>
        <dbReference type="ARBA" id="ARBA00022670"/>
    </source>
</evidence>
<gene>
    <name evidence="8" type="ORF">IMF26_10420</name>
</gene>
<dbReference type="PANTHER" id="PTHR43690">
    <property type="entry name" value="NARDILYSIN"/>
    <property type="match status" value="1"/>
</dbReference>
<dbReference type="Gene3D" id="3.30.830.10">
    <property type="entry name" value="Metalloenzyme, LuxS/M16 peptidase-like"/>
    <property type="match status" value="1"/>
</dbReference>
<dbReference type="KEGG" id="fcz:IMF26_10420"/>
<evidence type="ECO:0000256" key="3">
    <source>
        <dbReference type="ARBA" id="ARBA00022801"/>
    </source>
</evidence>
<reference evidence="8" key="2">
    <citation type="journal article" date="2023" name="Biology">
        <title>Prokaryotic Life Associated with Coal-Fire Gas Vents Revealed by Metagenomics.</title>
        <authorList>
            <person name="Kadnikov V.V."/>
            <person name="Mardanov A.V."/>
            <person name="Beletsky A.V."/>
            <person name="Karnachuk O.V."/>
            <person name="Ravin N.V."/>
        </authorList>
    </citation>
    <scope>NUCLEOTIDE SEQUENCE</scope>
    <source>
        <strain evidence="8">Bu02</strain>
    </source>
</reference>
<evidence type="ECO:0000313" key="8">
    <source>
        <dbReference type="EMBL" id="QUL98412.1"/>
    </source>
</evidence>
<sequence>MDTMEYLLDNGLKVIAREMHHAPLVAFFVWYRVGGRNEVPGVTGISHWVEHMMFKGTRKYKKGELDRMVSRHGGIWNAFTWIDFTVYFEVLPANYLDLSLDIESDRMINCLFDPVEVDSERTVIISEREGAENSPEFWLDEAVTRRLPGSSIRAGGNRSQERPPVDDPRRPLQPLQEVLLARQRGCRGGRRLFLS</sequence>
<dbReference type="GO" id="GO:0008237">
    <property type="term" value="F:metallopeptidase activity"/>
    <property type="evidence" value="ECO:0007669"/>
    <property type="project" value="UniProtKB-KW"/>
</dbReference>